<name>D4XSM5_ACIHA</name>
<gene>
    <name evidence="1" type="ORF">HMP0015_2717</name>
</gene>
<dbReference type="HOGENOM" id="CLU_3178972_0_0_6"/>
<evidence type="ECO:0000313" key="2">
    <source>
        <dbReference type="Proteomes" id="UP000003085"/>
    </source>
</evidence>
<reference evidence="2" key="1">
    <citation type="submission" date="2010-03" db="EMBL/GenBank/DDBJ databases">
        <title>Complete sequence of Mobiluncus curtisii ATCC 43063.</title>
        <authorList>
            <person name="Muzny D."/>
            <person name="Qin X."/>
            <person name="Deng J."/>
            <person name="Jiang H."/>
            <person name="Liu Y."/>
            <person name="Qu J."/>
            <person name="Song X.-Z."/>
            <person name="Zhang L."/>
            <person name="Thornton R."/>
            <person name="Coyle M."/>
            <person name="Francisco L."/>
            <person name="Jackson L."/>
            <person name="Javaid M."/>
            <person name="Korchina V."/>
            <person name="Kovar C."/>
            <person name="Mata R."/>
            <person name="Mathew T."/>
            <person name="Ngo R."/>
            <person name="Nguyen L."/>
            <person name="Nguyen N."/>
            <person name="Okwuonu G."/>
            <person name="Ongeri F."/>
            <person name="Pham C."/>
            <person name="Simmons D."/>
            <person name="Wilczek-Boney K."/>
            <person name="Hale W."/>
            <person name="Jakkamsetti A."/>
            <person name="Pham P."/>
            <person name="Ruth R."/>
            <person name="San Lucas F."/>
            <person name="Warren J."/>
            <person name="Zhang J."/>
            <person name="Zhao Z."/>
            <person name="Zhou C."/>
            <person name="Zhu D."/>
            <person name="Lee S."/>
            <person name="Bess C."/>
            <person name="Blankenburg K."/>
            <person name="Forbes L."/>
            <person name="Fu Q."/>
            <person name="Gubbala S."/>
            <person name="Hirani K."/>
            <person name="Jayaseelan J.C."/>
            <person name="Lara F."/>
            <person name="Munidasa M."/>
            <person name="Palculict T."/>
            <person name="Patil S."/>
            <person name="Pu L.-L."/>
            <person name="Saada N."/>
            <person name="Tang L."/>
            <person name="Weissenberger G."/>
            <person name="Zhu Y."/>
            <person name="Hemphill L."/>
            <person name="Shang Y."/>
            <person name="Youmans B."/>
            <person name="Ayvaz T."/>
            <person name="Ross M."/>
            <person name="Santibanez J."/>
            <person name="Aqrawi P."/>
            <person name="Gross S."/>
            <person name="Joshi V."/>
            <person name="Fowler G."/>
            <person name="Nazareth L."/>
            <person name="Reid J."/>
            <person name="Worley K."/>
            <person name="Petrosino J."/>
            <person name="Highlander S."/>
            <person name="Gibbs R."/>
            <person name="Gibbs R."/>
        </authorList>
    </citation>
    <scope>NUCLEOTIDE SEQUENCE [LARGE SCALE GENOMIC DNA]</scope>
    <source>
        <strain evidence="2">ATCC 19194</strain>
    </source>
</reference>
<dbReference type="AlphaFoldDB" id="D4XSM5"/>
<dbReference type="Proteomes" id="UP000003085">
    <property type="component" value="Unassembled WGS sequence"/>
</dbReference>
<sequence>MCLNTPIGVDFIDHDNQKNLQKIVLSMSVCTVFSPNLTYNDQSEVF</sequence>
<organism evidence="1 2">
    <name type="scientific">Acinetobacter haemolyticus ATCC 19194</name>
    <dbReference type="NCBI Taxonomy" id="707232"/>
    <lineage>
        <taxon>Bacteria</taxon>
        <taxon>Pseudomonadati</taxon>
        <taxon>Pseudomonadota</taxon>
        <taxon>Gammaproteobacteria</taxon>
        <taxon>Moraxellales</taxon>
        <taxon>Moraxellaceae</taxon>
        <taxon>Acinetobacter</taxon>
    </lineage>
</organism>
<dbReference type="EMBL" id="ADMT01000203">
    <property type="protein sequence ID" value="EFF81800.1"/>
    <property type="molecule type" value="Genomic_DNA"/>
</dbReference>
<evidence type="ECO:0000313" key="1">
    <source>
        <dbReference type="EMBL" id="EFF81800.1"/>
    </source>
</evidence>
<comment type="caution">
    <text evidence="1">The sequence shown here is derived from an EMBL/GenBank/DDBJ whole genome shotgun (WGS) entry which is preliminary data.</text>
</comment>
<protein>
    <submittedName>
        <fullName evidence="1">Uncharacterized protein</fullName>
    </submittedName>
</protein>
<proteinExistence type="predicted"/>
<accession>D4XSM5</accession>